<feature type="domain" description="HTH merR-type" evidence="1">
    <location>
        <begin position="4"/>
        <end position="60"/>
    </location>
</feature>
<dbReference type="PROSITE" id="PS50937">
    <property type="entry name" value="HTH_MERR_2"/>
    <property type="match status" value="1"/>
</dbReference>
<evidence type="ECO:0000259" key="1">
    <source>
        <dbReference type="PROSITE" id="PS50937"/>
    </source>
</evidence>
<dbReference type="Proteomes" id="UP001221519">
    <property type="component" value="Plasmid unnamed1"/>
</dbReference>
<evidence type="ECO:0000313" key="2">
    <source>
        <dbReference type="EMBL" id="WDI05216.1"/>
    </source>
</evidence>
<dbReference type="SMART" id="SM00422">
    <property type="entry name" value="HTH_MERR"/>
    <property type="match status" value="1"/>
</dbReference>
<dbReference type="RefSeq" id="WP_047913017.1">
    <property type="nucleotide sequence ID" value="NZ_CP118109.1"/>
</dbReference>
<organism evidence="2 3">
    <name type="scientific">Paenibacillus urinalis</name>
    <dbReference type="NCBI Taxonomy" id="521520"/>
    <lineage>
        <taxon>Bacteria</taxon>
        <taxon>Bacillati</taxon>
        <taxon>Bacillota</taxon>
        <taxon>Bacilli</taxon>
        <taxon>Bacillales</taxon>
        <taxon>Paenibacillaceae</taxon>
        <taxon>Paenibacillus</taxon>
    </lineage>
</organism>
<dbReference type="InterPro" id="IPR009061">
    <property type="entry name" value="DNA-bd_dom_put_sf"/>
</dbReference>
<geneLocation type="plasmid" evidence="2 3">
    <name>unnamed1</name>
</geneLocation>
<protein>
    <submittedName>
        <fullName evidence="2">MerR family transcriptional regulator</fullName>
    </submittedName>
</protein>
<dbReference type="EMBL" id="CP118109">
    <property type="protein sequence ID" value="WDI05216.1"/>
    <property type="molecule type" value="Genomic_DNA"/>
</dbReference>
<sequence length="80" mass="9608">MSKDYTINEAAKILGVHKDTIKYWEERNLIPRARRSIKNSPRHSYRIYNVDEIRAIAKIRGIYDVELDAAIHNFHIWERK</sequence>
<dbReference type="Gene3D" id="1.10.1660.10">
    <property type="match status" value="1"/>
</dbReference>
<dbReference type="SUPFAM" id="SSF46955">
    <property type="entry name" value="Putative DNA-binding domain"/>
    <property type="match status" value="1"/>
</dbReference>
<name>A0ABY7XKB6_9BACL</name>
<keyword evidence="2" id="KW-0614">Plasmid</keyword>
<evidence type="ECO:0000313" key="3">
    <source>
        <dbReference type="Proteomes" id="UP001221519"/>
    </source>
</evidence>
<keyword evidence="3" id="KW-1185">Reference proteome</keyword>
<reference evidence="2 3" key="1">
    <citation type="submission" date="2023-02" db="EMBL/GenBank/DDBJ databases">
        <title>Pathogen: clinical or host-associated sample.</title>
        <authorList>
            <person name="Hergert J."/>
            <person name="Casey R."/>
            <person name="Wagner J."/>
            <person name="Young E.L."/>
            <person name="Oakeson K.F."/>
        </authorList>
    </citation>
    <scope>NUCLEOTIDE SEQUENCE [LARGE SCALE GENOMIC DNA]</scope>
    <source>
        <strain evidence="2 3">2022CK-00829</strain>
        <plasmid evidence="2 3">unnamed1</plasmid>
    </source>
</reference>
<proteinExistence type="predicted"/>
<dbReference type="Pfam" id="PF13411">
    <property type="entry name" value="MerR_1"/>
    <property type="match status" value="1"/>
</dbReference>
<accession>A0ABY7XKB6</accession>
<gene>
    <name evidence="2" type="ORF">PUW25_25750</name>
</gene>
<dbReference type="InterPro" id="IPR000551">
    <property type="entry name" value="MerR-type_HTH_dom"/>
</dbReference>
<dbReference type="CDD" id="cd00592">
    <property type="entry name" value="HTH_MerR-like"/>
    <property type="match status" value="1"/>
</dbReference>